<dbReference type="GO" id="GO:0005524">
    <property type="term" value="F:ATP binding"/>
    <property type="evidence" value="ECO:0007669"/>
    <property type="project" value="UniProtKB-KW"/>
</dbReference>
<keyword evidence="4 6" id="KW-0067">ATP-binding</keyword>
<evidence type="ECO:0000313" key="7">
    <source>
        <dbReference type="Proteomes" id="UP000768471"/>
    </source>
</evidence>
<evidence type="ECO:0000259" key="5">
    <source>
        <dbReference type="PROSITE" id="PS50893"/>
    </source>
</evidence>
<dbReference type="SUPFAM" id="SSF52540">
    <property type="entry name" value="P-loop containing nucleoside triphosphate hydrolases"/>
    <property type="match status" value="1"/>
</dbReference>
<dbReference type="PANTHER" id="PTHR42734:SF19">
    <property type="entry name" value="IRON COMPOUNDS ABC TRANSPORTER, ATP-BINDING PROTEIN"/>
    <property type="match status" value="1"/>
</dbReference>
<dbReference type="EMBL" id="JACSGR010000002">
    <property type="protein sequence ID" value="MBH5328481.1"/>
    <property type="molecule type" value="Genomic_DNA"/>
</dbReference>
<dbReference type="Pfam" id="PF00005">
    <property type="entry name" value="ABC_tran"/>
    <property type="match status" value="1"/>
</dbReference>
<sequence>MLNIENLHYTYRGRPVLNGINLHIERGALLTLLGRNGAGKSTLLNCTAGLLAPQQGRVLLSGRDVQTMRPREIARVAGYVSQAAPQTYRYTVLDYVVLGRAARIGMAAKPQPADYEAAMQALETLGIARLAQHIYMETSGGEKQLANIAKVLVQQPELILFDEPTSALDYGNAVQTLRLVADLSERGYTIVMTTHNPEHPLLLHGRLPHSQTAILAADGTLQSGNTADILSSERLEALYGVGLRLLDVPNWPRRVCAVAEL</sequence>
<proteinExistence type="predicted"/>
<dbReference type="PANTHER" id="PTHR42734">
    <property type="entry name" value="METAL TRANSPORT SYSTEM ATP-BINDING PROTEIN TM_0124-RELATED"/>
    <property type="match status" value="1"/>
</dbReference>
<protein>
    <submittedName>
        <fullName evidence="6">ABC transporter ATP-binding protein</fullName>
    </submittedName>
</protein>
<dbReference type="SMART" id="SM00382">
    <property type="entry name" value="AAA"/>
    <property type="match status" value="1"/>
</dbReference>
<organism evidence="6 7">
    <name type="scientific">Eikenella glucosivorans</name>
    <dbReference type="NCBI Taxonomy" id="2766967"/>
    <lineage>
        <taxon>Bacteria</taxon>
        <taxon>Pseudomonadati</taxon>
        <taxon>Pseudomonadota</taxon>
        <taxon>Betaproteobacteria</taxon>
        <taxon>Neisseriales</taxon>
        <taxon>Neisseriaceae</taxon>
        <taxon>Eikenella</taxon>
    </lineage>
</organism>
<dbReference type="PROSITE" id="PS50893">
    <property type="entry name" value="ABC_TRANSPORTER_2"/>
    <property type="match status" value="1"/>
</dbReference>
<reference evidence="6 7" key="1">
    <citation type="submission" date="2020-09" db="EMBL/GenBank/DDBJ databases">
        <title>Eikenella S3660 sp. nov., isolated from a throat swab.</title>
        <authorList>
            <person name="Buhl M."/>
        </authorList>
    </citation>
    <scope>NUCLEOTIDE SEQUENCE [LARGE SCALE GENOMIC DNA]</scope>
    <source>
        <strain evidence="6 7">S3360</strain>
    </source>
</reference>
<dbReference type="RefSeq" id="WP_197902409.1">
    <property type="nucleotide sequence ID" value="NZ_JACSGR010000002.1"/>
</dbReference>
<evidence type="ECO:0000256" key="2">
    <source>
        <dbReference type="ARBA" id="ARBA00022475"/>
    </source>
</evidence>
<accession>A0ABS0N849</accession>
<dbReference type="InterPro" id="IPR003439">
    <property type="entry name" value="ABC_transporter-like_ATP-bd"/>
</dbReference>
<evidence type="ECO:0000256" key="4">
    <source>
        <dbReference type="ARBA" id="ARBA00022840"/>
    </source>
</evidence>
<dbReference type="InterPro" id="IPR050153">
    <property type="entry name" value="Metal_Ion_Import_ABC"/>
</dbReference>
<keyword evidence="2" id="KW-1003">Cell membrane</keyword>
<dbReference type="Proteomes" id="UP000768471">
    <property type="component" value="Unassembled WGS sequence"/>
</dbReference>
<evidence type="ECO:0000256" key="3">
    <source>
        <dbReference type="ARBA" id="ARBA00022741"/>
    </source>
</evidence>
<evidence type="ECO:0000256" key="1">
    <source>
        <dbReference type="ARBA" id="ARBA00022448"/>
    </source>
</evidence>
<dbReference type="InterPro" id="IPR027417">
    <property type="entry name" value="P-loop_NTPase"/>
</dbReference>
<dbReference type="InterPro" id="IPR003593">
    <property type="entry name" value="AAA+_ATPase"/>
</dbReference>
<keyword evidence="3" id="KW-0547">Nucleotide-binding</keyword>
<keyword evidence="1" id="KW-0813">Transport</keyword>
<dbReference type="CDD" id="cd03214">
    <property type="entry name" value="ABC_Iron-Siderophores_B12_Hemin"/>
    <property type="match status" value="1"/>
</dbReference>
<keyword evidence="2" id="KW-0472">Membrane</keyword>
<feature type="domain" description="ABC transporter" evidence="5">
    <location>
        <begin position="2"/>
        <end position="243"/>
    </location>
</feature>
<dbReference type="Gene3D" id="3.40.50.300">
    <property type="entry name" value="P-loop containing nucleotide triphosphate hydrolases"/>
    <property type="match status" value="1"/>
</dbReference>
<evidence type="ECO:0000313" key="6">
    <source>
        <dbReference type="EMBL" id="MBH5328481.1"/>
    </source>
</evidence>
<keyword evidence="7" id="KW-1185">Reference proteome</keyword>
<comment type="caution">
    <text evidence="6">The sequence shown here is derived from an EMBL/GenBank/DDBJ whole genome shotgun (WGS) entry which is preliminary data.</text>
</comment>
<name>A0ABS0N849_9NEIS</name>
<gene>
    <name evidence="6" type="ORF">H9Q10_02185</name>
</gene>